<dbReference type="AlphaFoldDB" id="A0A915I5K0"/>
<dbReference type="Proteomes" id="UP000887565">
    <property type="component" value="Unplaced"/>
</dbReference>
<protein>
    <submittedName>
        <fullName evidence="2">Uncharacterized protein</fullName>
    </submittedName>
</protein>
<sequence length="91" mass="9774">MMTTGTQTLAAIVQQQPVSAARSLTKVANAFRERLRAVNDNVSIIEASPFPTPTAPQSPKIGVLREVHLCGGLVIDFPSEEPISSNDDNKE</sequence>
<dbReference type="WBParaSite" id="nRc.2.0.1.t09407-RA">
    <property type="protein sequence ID" value="nRc.2.0.1.t09407-RA"/>
    <property type="gene ID" value="nRc.2.0.1.g09407"/>
</dbReference>
<accession>A0A915I5K0</accession>
<reference evidence="2" key="1">
    <citation type="submission" date="2022-11" db="UniProtKB">
        <authorList>
            <consortium name="WormBaseParasite"/>
        </authorList>
    </citation>
    <scope>IDENTIFICATION</scope>
</reference>
<evidence type="ECO:0000313" key="2">
    <source>
        <dbReference type="WBParaSite" id="nRc.2.0.1.t09407-RA"/>
    </source>
</evidence>
<keyword evidence="1" id="KW-1185">Reference proteome</keyword>
<evidence type="ECO:0000313" key="1">
    <source>
        <dbReference type="Proteomes" id="UP000887565"/>
    </source>
</evidence>
<name>A0A915I5K0_ROMCU</name>
<proteinExistence type="predicted"/>
<organism evidence="1 2">
    <name type="scientific">Romanomermis culicivorax</name>
    <name type="common">Nematode worm</name>
    <dbReference type="NCBI Taxonomy" id="13658"/>
    <lineage>
        <taxon>Eukaryota</taxon>
        <taxon>Metazoa</taxon>
        <taxon>Ecdysozoa</taxon>
        <taxon>Nematoda</taxon>
        <taxon>Enoplea</taxon>
        <taxon>Dorylaimia</taxon>
        <taxon>Mermithida</taxon>
        <taxon>Mermithoidea</taxon>
        <taxon>Mermithidae</taxon>
        <taxon>Romanomermis</taxon>
    </lineage>
</organism>